<protein>
    <submittedName>
        <fullName evidence="1">Uncharacterized protein</fullName>
    </submittedName>
</protein>
<proteinExistence type="predicted"/>
<gene>
    <name evidence="1" type="ORF">E2C01_067876</name>
</gene>
<evidence type="ECO:0000313" key="1">
    <source>
        <dbReference type="EMBL" id="MPC73543.1"/>
    </source>
</evidence>
<name>A0A5B7HU82_PORTR</name>
<dbReference type="EMBL" id="VSRR010036992">
    <property type="protein sequence ID" value="MPC73543.1"/>
    <property type="molecule type" value="Genomic_DNA"/>
</dbReference>
<accession>A0A5B7HU82</accession>
<comment type="caution">
    <text evidence="1">The sequence shown here is derived from an EMBL/GenBank/DDBJ whole genome shotgun (WGS) entry which is preliminary data.</text>
</comment>
<reference evidence="1 2" key="1">
    <citation type="submission" date="2019-05" db="EMBL/GenBank/DDBJ databases">
        <title>Another draft genome of Portunus trituberculatus and its Hox gene families provides insights of decapod evolution.</title>
        <authorList>
            <person name="Jeong J.-H."/>
            <person name="Song I."/>
            <person name="Kim S."/>
            <person name="Choi T."/>
            <person name="Kim D."/>
            <person name="Ryu S."/>
            <person name="Kim W."/>
        </authorList>
    </citation>
    <scope>NUCLEOTIDE SEQUENCE [LARGE SCALE GENOMIC DNA]</scope>
    <source>
        <tissue evidence="1">Muscle</tissue>
    </source>
</reference>
<organism evidence="1 2">
    <name type="scientific">Portunus trituberculatus</name>
    <name type="common">Swimming crab</name>
    <name type="synonym">Neptunus trituberculatus</name>
    <dbReference type="NCBI Taxonomy" id="210409"/>
    <lineage>
        <taxon>Eukaryota</taxon>
        <taxon>Metazoa</taxon>
        <taxon>Ecdysozoa</taxon>
        <taxon>Arthropoda</taxon>
        <taxon>Crustacea</taxon>
        <taxon>Multicrustacea</taxon>
        <taxon>Malacostraca</taxon>
        <taxon>Eumalacostraca</taxon>
        <taxon>Eucarida</taxon>
        <taxon>Decapoda</taxon>
        <taxon>Pleocyemata</taxon>
        <taxon>Brachyura</taxon>
        <taxon>Eubrachyura</taxon>
        <taxon>Portunoidea</taxon>
        <taxon>Portunidae</taxon>
        <taxon>Portuninae</taxon>
        <taxon>Portunus</taxon>
    </lineage>
</organism>
<dbReference type="AlphaFoldDB" id="A0A5B7HU82"/>
<dbReference type="Proteomes" id="UP000324222">
    <property type="component" value="Unassembled WGS sequence"/>
</dbReference>
<evidence type="ECO:0000313" key="2">
    <source>
        <dbReference type="Proteomes" id="UP000324222"/>
    </source>
</evidence>
<sequence length="145" mass="16798">MLVNKHDILIDHEIRKRRNVAGKTKSESTVEDILTVMMNLDSKGITTSFVAKDLNRLPKYDPKDIDPYGNHQLIMALQEWVQRLEDNISEAKAEIFCNQDGLRRVKTHKMKLRLSSQIYWLVVMWYAGVTSYNRRLSGGDMNNSS</sequence>
<keyword evidence="2" id="KW-1185">Reference proteome</keyword>